<keyword evidence="3" id="KW-0653">Protein transport</keyword>
<evidence type="ECO:0000256" key="3">
    <source>
        <dbReference type="RuleBase" id="RU365026"/>
    </source>
</evidence>
<dbReference type="GO" id="GO:0000145">
    <property type="term" value="C:exocyst"/>
    <property type="evidence" value="ECO:0007669"/>
    <property type="project" value="InterPro"/>
</dbReference>
<dbReference type="Pfam" id="PF03081">
    <property type="entry name" value="Exo70_C"/>
    <property type="match status" value="1"/>
</dbReference>
<evidence type="ECO:0000313" key="6">
    <source>
        <dbReference type="EMBL" id="CAI9091535.1"/>
    </source>
</evidence>
<dbReference type="AlphaFoldDB" id="A0AAV1C7V0"/>
<feature type="compositionally biased region" description="Low complexity" evidence="4">
    <location>
        <begin position="20"/>
        <end position="32"/>
    </location>
</feature>
<accession>A0AAV1C7V0</accession>
<comment type="function">
    <text evidence="3">Component of the exocyst complex.</text>
</comment>
<evidence type="ECO:0000256" key="4">
    <source>
        <dbReference type="SAM" id="MobiDB-lite"/>
    </source>
</evidence>
<dbReference type="GO" id="GO:0006887">
    <property type="term" value="P:exocytosis"/>
    <property type="evidence" value="ECO:0007669"/>
    <property type="project" value="UniProtKB-KW"/>
</dbReference>
<dbReference type="InterPro" id="IPR004140">
    <property type="entry name" value="Exo70"/>
</dbReference>
<protein>
    <recommendedName>
        <fullName evidence="3">Exocyst subunit Exo70 family protein</fullName>
    </recommendedName>
</protein>
<dbReference type="Proteomes" id="UP001161247">
    <property type="component" value="Chromosome 1"/>
</dbReference>
<dbReference type="PANTHER" id="PTHR12542">
    <property type="entry name" value="EXOCYST COMPLEX PROTEIN EXO70"/>
    <property type="match status" value="1"/>
</dbReference>
<dbReference type="InterPro" id="IPR016159">
    <property type="entry name" value="Cullin_repeat-like_dom_sf"/>
</dbReference>
<reference evidence="6" key="1">
    <citation type="submission" date="2023-03" db="EMBL/GenBank/DDBJ databases">
        <authorList>
            <person name="Julca I."/>
        </authorList>
    </citation>
    <scope>NUCLEOTIDE SEQUENCE</scope>
</reference>
<dbReference type="PANTHER" id="PTHR12542:SF26">
    <property type="entry name" value="EXOCYST SUBUNIT EXO70 FAMILY PROTEIN"/>
    <property type="match status" value="1"/>
</dbReference>
<dbReference type="Gene3D" id="1.20.1280.170">
    <property type="entry name" value="Exocyst complex component Exo70"/>
    <property type="match status" value="1"/>
</dbReference>
<keyword evidence="7" id="KW-1185">Reference proteome</keyword>
<comment type="similarity">
    <text evidence="1 3">Belongs to the EXO70 family.</text>
</comment>
<dbReference type="GO" id="GO:0005546">
    <property type="term" value="F:phosphatidylinositol-4,5-bisphosphate binding"/>
    <property type="evidence" value="ECO:0007669"/>
    <property type="project" value="InterPro"/>
</dbReference>
<dbReference type="SUPFAM" id="SSF74788">
    <property type="entry name" value="Cullin repeat-like"/>
    <property type="match status" value="1"/>
</dbReference>
<dbReference type="Pfam" id="PF20669">
    <property type="entry name" value="Exo70_N"/>
    <property type="match status" value="1"/>
</dbReference>
<keyword evidence="3" id="KW-0268">Exocytosis</keyword>
<evidence type="ECO:0000256" key="1">
    <source>
        <dbReference type="ARBA" id="ARBA00006756"/>
    </source>
</evidence>
<name>A0AAV1C7V0_OLDCO</name>
<gene>
    <name evidence="6" type="ORF">OLC1_LOCUS3440</name>
</gene>
<sequence>MALVELPTTPKRAISRIFAPSNTSSPMSSLSNHFPTPPSTSSSRTMSESMMDENMEVAGAMITKWDVQGSTVEKFTSLFHENRKEAKEFIKCVNDLRRAMHFFVSQRSAASSKLVPAQNLMKMAMQRLEHEFYQILSANKAYLDPESVSSHSSRLSSTSNDEIEDFSSDNEIQRVGEAISEVERLSVLAMSDLRMIADCMIRSGYSKECINIYKLIRKSIVDEGLYRLGIERYSSSQISKMNASDLERQIKTWLRGVKIAVKTLLHGERLLCDYVFSTSETIRESCFANIAKEGATNLFRFPELVVKSKRLPEKVYLLMDLHEALSDVYPEIESVFSNQSVSSVKLQALSSIHKLGDAVQSIIAEFESSVQKNSSRFLVPGGAIHPLTISVMDYVSKLANYSGVLSGIIGDSTSATQLQFPESYFESPVANDTPTSAVSVRLAWIILVLLCKLDTKAEYYNDIALTYLFLANNLRFVLEKVHNTALKFILGNDWMAKLERKIKVFAINYEMMAWGNVLGCLPENSQDEMSPDTVKAYFRSFNAALDEAYRKQVSWVVPDRKLRDEIKLSIARKLVPAYAEFYNIHIETLKGESSLEVLVRFSPDNLGNYLSDILHGTDVSESSSPSSSSRAIRCLI</sequence>
<feature type="domain" description="Exocyst complex subunit Exo70 C-terminal" evidence="5">
    <location>
        <begin position="251"/>
        <end position="612"/>
    </location>
</feature>
<evidence type="ECO:0000259" key="5">
    <source>
        <dbReference type="Pfam" id="PF03081"/>
    </source>
</evidence>
<dbReference type="InterPro" id="IPR046364">
    <property type="entry name" value="Exo70_C"/>
</dbReference>
<dbReference type="EMBL" id="OX459118">
    <property type="protein sequence ID" value="CAI9091535.1"/>
    <property type="molecule type" value="Genomic_DNA"/>
</dbReference>
<evidence type="ECO:0000313" key="7">
    <source>
        <dbReference type="Proteomes" id="UP001161247"/>
    </source>
</evidence>
<evidence type="ECO:0000256" key="2">
    <source>
        <dbReference type="ARBA" id="ARBA00022448"/>
    </source>
</evidence>
<dbReference type="GO" id="GO:0015031">
    <property type="term" value="P:protein transport"/>
    <property type="evidence" value="ECO:0007669"/>
    <property type="project" value="UniProtKB-KW"/>
</dbReference>
<feature type="region of interest" description="Disordered" evidence="4">
    <location>
        <begin position="17"/>
        <end position="46"/>
    </location>
</feature>
<organism evidence="6 7">
    <name type="scientific">Oldenlandia corymbosa var. corymbosa</name>
    <dbReference type="NCBI Taxonomy" id="529605"/>
    <lineage>
        <taxon>Eukaryota</taxon>
        <taxon>Viridiplantae</taxon>
        <taxon>Streptophyta</taxon>
        <taxon>Embryophyta</taxon>
        <taxon>Tracheophyta</taxon>
        <taxon>Spermatophyta</taxon>
        <taxon>Magnoliopsida</taxon>
        <taxon>eudicotyledons</taxon>
        <taxon>Gunneridae</taxon>
        <taxon>Pentapetalae</taxon>
        <taxon>asterids</taxon>
        <taxon>lamiids</taxon>
        <taxon>Gentianales</taxon>
        <taxon>Rubiaceae</taxon>
        <taxon>Rubioideae</taxon>
        <taxon>Spermacoceae</taxon>
        <taxon>Hedyotis-Oldenlandia complex</taxon>
        <taxon>Oldenlandia</taxon>
    </lineage>
</organism>
<keyword evidence="2 3" id="KW-0813">Transport</keyword>
<proteinExistence type="inferred from homology"/>